<dbReference type="AlphaFoldDB" id="A0A3N0VL50"/>
<dbReference type="Proteomes" id="UP000282106">
    <property type="component" value="Unassembled WGS sequence"/>
</dbReference>
<organism evidence="2 3">
    <name type="scientific">Stagnimonas aquatica</name>
    <dbReference type="NCBI Taxonomy" id="2689987"/>
    <lineage>
        <taxon>Bacteria</taxon>
        <taxon>Pseudomonadati</taxon>
        <taxon>Pseudomonadota</taxon>
        <taxon>Gammaproteobacteria</taxon>
        <taxon>Nevskiales</taxon>
        <taxon>Nevskiaceae</taxon>
        <taxon>Stagnimonas</taxon>
    </lineage>
</organism>
<reference evidence="2 3" key="1">
    <citation type="submission" date="2018-10" db="EMBL/GenBank/DDBJ databases">
        <authorList>
            <person name="Chen W.-M."/>
        </authorList>
    </citation>
    <scope>NUCLEOTIDE SEQUENCE [LARGE SCALE GENOMIC DNA]</scope>
    <source>
        <strain evidence="2 3">THS-13</strain>
    </source>
</reference>
<keyword evidence="2" id="KW-0378">Hydrolase</keyword>
<dbReference type="PANTHER" id="PTHR43689:SF8">
    <property type="entry name" value="ALPHA_BETA-HYDROLASES SUPERFAMILY PROTEIN"/>
    <property type="match status" value="1"/>
</dbReference>
<dbReference type="InterPro" id="IPR029058">
    <property type="entry name" value="AB_hydrolase_fold"/>
</dbReference>
<evidence type="ECO:0000313" key="3">
    <source>
        <dbReference type="Proteomes" id="UP000282106"/>
    </source>
</evidence>
<dbReference type="Gene3D" id="3.40.50.1820">
    <property type="entry name" value="alpha/beta hydrolase"/>
    <property type="match status" value="1"/>
</dbReference>
<dbReference type="InterPro" id="IPR000073">
    <property type="entry name" value="AB_hydrolase_1"/>
</dbReference>
<name>A0A3N0VL50_9GAMM</name>
<gene>
    <name evidence="2" type="ORF">ED208_02920</name>
</gene>
<dbReference type="EMBL" id="RJVO01000001">
    <property type="protein sequence ID" value="ROH93486.1"/>
    <property type="molecule type" value="Genomic_DNA"/>
</dbReference>
<dbReference type="PANTHER" id="PTHR43689">
    <property type="entry name" value="HYDROLASE"/>
    <property type="match status" value="1"/>
</dbReference>
<dbReference type="SUPFAM" id="SSF53474">
    <property type="entry name" value="alpha/beta-Hydrolases"/>
    <property type="match status" value="1"/>
</dbReference>
<keyword evidence="3" id="KW-1185">Reference proteome</keyword>
<dbReference type="Pfam" id="PF12697">
    <property type="entry name" value="Abhydrolase_6"/>
    <property type="match status" value="1"/>
</dbReference>
<evidence type="ECO:0000259" key="1">
    <source>
        <dbReference type="Pfam" id="PF12697"/>
    </source>
</evidence>
<accession>A0A3N0VL50</accession>
<sequence length="309" mass="31995">MDSRPWRSPPSMTRPIAASSGGLDLLCPVGDGLQLACTVRGAADESPCFVLESGAGGIAAAWDHIANALAGTAKVISYDRAGLGDSLGLPVRQDAEAGAQRLDALLASLRQTRPCILVGHSLGGLLAQYYAATRSGRVAGLALIDPTPAAPSLLAGRRLLGTYRLLLRGLAVLTRLGLRAALPKSATGRTPPPALVQAARRAAGNPQHLRAFAGELAALDATQGQVRAHPLPASMPILILCADHRLDPDGGDSELWRHRLALADDQGGQCLSIAGASHLSLLLEPEHAHQVSQHLRTFATLLAGAARSG</sequence>
<feature type="domain" description="AB hydrolase-1" evidence="1">
    <location>
        <begin position="50"/>
        <end position="285"/>
    </location>
</feature>
<protein>
    <submittedName>
        <fullName evidence="2">Alpha/beta hydrolase</fullName>
    </submittedName>
</protein>
<dbReference type="InParanoid" id="A0A3N0VL50"/>
<comment type="caution">
    <text evidence="2">The sequence shown here is derived from an EMBL/GenBank/DDBJ whole genome shotgun (WGS) entry which is preliminary data.</text>
</comment>
<dbReference type="GO" id="GO:0016787">
    <property type="term" value="F:hydrolase activity"/>
    <property type="evidence" value="ECO:0007669"/>
    <property type="project" value="UniProtKB-KW"/>
</dbReference>
<proteinExistence type="predicted"/>
<evidence type="ECO:0000313" key="2">
    <source>
        <dbReference type="EMBL" id="ROH93486.1"/>
    </source>
</evidence>